<evidence type="ECO:0000256" key="1">
    <source>
        <dbReference type="SAM" id="SignalP"/>
    </source>
</evidence>
<dbReference type="PANTHER" id="PTHR38934:SF6">
    <property type="entry name" value="CHROMOSOME UNDETERMINED SCAFFOLD_176, WHOLE GENOME SHOTGUN SEQUENCE"/>
    <property type="match status" value="1"/>
</dbReference>
<accession>A0DJ99</accession>
<dbReference type="InParanoid" id="A0DJ99"/>
<dbReference type="Proteomes" id="UP000000600">
    <property type="component" value="Unassembled WGS sequence"/>
</dbReference>
<dbReference type="PANTHER" id="PTHR38934">
    <property type="entry name" value="HYPHALLY REGULATED CELL WALL PROTEIN 1"/>
    <property type="match status" value="1"/>
</dbReference>
<dbReference type="InterPro" id="IPR009030">
    <property type="entry name" value="Growth_fac_rcpt_cys_sf"/>
</dbReference>
<dbReference type="SUPFAM" id="SSF57184">
    <property type="entry name" value="Growth factor receptor domain"/>
    <property type="match status" value="1"/>
</dbReference>
<dbReference type="RefSeq" id="XP_001450513.1">
    <property type="nucleotide sequence ID" value="XM_001450476.1"/>
</dbReference>
<keyword evidence="3" id="KW-1185">Reference proteome</keyword>
<name>A0DJ99_PARTE</name>
<dbReference type="GeneID" id="5036298"/>
<protein>
    <recommendedName>
        <fullName evidence="4">TNFR-Cys domain-containing protein</fullName>
    </recommendedName>
</protein>
<dbReference type="EMBL" id="CT868457">
    <property type="protein sequence ID" value="CAK83116.1"/>
    <property type="molecule type" value="Genomic_DNA"/>
</dbReference>
<dbReference type="HOGENOM" id="CLU_654884_0_0_1"/>
<proteinExistence type="predicted"/>
<dbReference type="AlphaFoldDB" id="A0DJ99"/>
<gene>
    <name evidence="2" type="ORF">GSPATT00039529001</name>
</gene>
<evidence type="ECO:0000313" key="3">
    <source>
        <dbReference type="Proteomes" id="UP000000600"/>
    </source>
</evidence>
<evidence type="ECO:0000313" key="2">
    <source>
        <dbReference type="EMBL" id="CAK83116.1"/>
    </source>
</evidence>
<organism evidence="2 3">
    <name type="scientific">Paramecium tetraurelia</name>
    <dbReference type="NCBI Taxonomy" id="5888"/>
    <lineage>
        <taxon>Eukaryota</taxon>
        <taxon>Sar</taxon>
        <taxon>Alveolata</taxon>
        <taxon>Ciliophora</taxon>
        <taxon>Intramacronucleata</taxon>
        <taxon>Oligohymenophorea</taxon>
        <taxon>Peniculida</taxon>
        <taxon>Parameciidae</taxon>
        <taxon>Paramecium</taxon>
    </lineage>
</organism>
<sequence>MILNSHLMLCCLFIYLNAQWYQQSAYLIQNKLFIESTGLGTTYQTEGFINSTQQLSANFINCATPNTSYITLNSKNTSAQKDSPQLIPSGGIISFDLYFHDNWLNEAVTFTIESFYYTYTYTSPTTYPSSIGFCNSTPYEVKTINFTVTSQVSGYIKFSTNVAGNGQVSIRNIIFSQYKMNCFPTCSTCTGPEYNQCTTCYQGYPTHNICPQCPLNLFYRQNQGCKQNCPFSEQKYVNGFCQTQLQSYHISAGFWQFVIQSSSPPPSIFSQYSLIYDPQNIDTSPQVVQNGPTYLFGIFKLNSGPYRFIIISRNLNNYLIGLKIQLLIFDNIPLGCGVQIKINNTYYGSIFSTNSEVLSHKFKIEEVNIQSTCISPYISCQLYKLYGSFDIPPYSFLLTVQGNYTQSQSLQKTQKFGSWMGCKLY</sequence>
<dbReference type="CDD" id="cd00064">
    <property type="entry name" value="FU"/>
    <property type="match status" value="1"/>
</dbReference>
<dbReference type="KEGG" id="ptm:GSPATT00039529001"/>
<reference evidence="2 3" key="1">
    <citation type="journal article" date="2006" name="Nature">
        <title>Global trends of whole-genome duplications revealed by the ciliate Paramecium tetraurelia.</title>
        <authorList>
            <consortium name="Genoscope"/>
            <person name="Aury J.-M."/>
            <person name="Jaillon O."/>
            <person name="Duret L."/>
            <person name="Noel B."/>
            <person name="Jubin C."/>
            <person name="Porcel B.M."/>
            <person name="Segurens B."/>
            <person name="Daubin V."/>
            <person name="Anthouard V."/>
            <person name="Aiach N."/>
            <person name="Arnaiz O."/>
            <person name="Billaut A."/>
            <person name="Beisson J."/>
            <person name="Blanc I."/>
            <person name="Bouhouche K."/>
            <person name="Camara F."/>
            <person name="Duharcourt S."/>
            <person name="Guigo R."/>
            <person name="Gogendeau D."/>
            <person name="Katinka M."/>
            <person name="Keller A.-M."/>
            <person name="Kissmehl R."/>
            <person name="Klotz C."/>
            <person name="Koll F."/>
            <person name="Le Moue A."/>
            <person name="Lepere C."/>
            <person name="Malinsky S."/>
            <person name="Nowacki M."/>
            <person name="Nowak J.K."/>
            <person name="Plattner H."/>
            <person name="Poulain J."/>
            <person name="Ruiz F."/>
            <person name="Serrano V."/>
            <person name="Zagulski M."/>
            <person name="Dessen P."/>
            <person name="Betermier M."/>
            <person name="Weissenbach J."/>
            <person name="Scarpelli C."/>
            <person name="Schachter V."/>
            <person name="Sperling L."/>
            <person name="Meyer E."/>
            <person name="Cohen J."/>
            <person name="Wincker P."/>
        </authorList>
    </citation>
    <scope>NUCLEOTIDE SEQUENCE [LARGE SCALE GENOMIC DNA]</scope>
    <source>
        <strain evidence="2 3">Stock d4-2</strain>
    </source>
</reference>
<feature type="chain" id="PRO_5002624263" description="TNFR-Cys domain-containing protein" evidence="1">
    <location>
        <begin position="19"/>
        <end position="425"/>
    </location>
</feature>
<feature type="signal peptide" evidence="1">
    <location>
        <begin position="1"/>
        <end position="18"/>
    </location>
</feature>
<dbReference type="OrthoDB" id="320288at2759"/>
<dbReference type="InterPro" id="IPR006212">
    <property type="entry name" value="Furin_repeat"/>
</dbReference>
<evidence type="ECO:0008006" key="4">
    <source>
        <dbReference type="Google" id="ProtNLM"/>
    </source>
</evidence>
<keyword evidence="1" id="KW-0732">Signal</keyword>